<accession>A0A5J4NSB3</accession>
<dbReference type="Gene3D" id="3.60.21.10">
    <property type="match status" value="1"/>
</dbReference>
<sequence length="507" mass="58080">MTTFYSVIKPCCEMKNIYWASLLLFGVVCCLTQSSGDIGTFWHLTDFHVNLSYKVENDSGLWGNYSQDAGPLVAFSAIKHVSDMVFSSDKPDFILWGGDAASHQNVSLENVTGSLTYLSEQFRKAYGLKNLIIIPVVGNHDVFPVNEMSPITEDYNRYWWCEQLATNEKLWKTWIEFAKLSVNGLPDLPKPDFDKFCYQSWLLKTEPPVLVLALNSLVWYTNNPLVNESIEDPLDQFKWIRDSLNWARARHAKVFITMHVPAGAPEFSPDTYRHLKPKYNKKLVSILRGYFDVIITTLASHQHIDTFRVILNEKYHPVGTIFLGPSVDHLHLDAIGSTNPRIRKYTYNRKTGKIIDYEQYMLDLSQQGPNWKLEYQAKETYKLQNLNATELAHLLDEVTENDDPKKKWTEYWYHQLGGRPHDKTRISPTGECPEAKSVCRCQQICAIRHVDTEQLDACLKVCSESEKPQLDTIAQLEDKAKGGSTIARLSGGAIFAFTVNVLMARWY</sequence>
<feature type="domain" description="Calcineurin-like phosphoesterase" evidence="6">
    <location>
        <begin position="40"/>
        <end position="284"/>
    </location>
</feature>
<dbReference type="Pfam" id="PF19272">
    <property type="entry name" value="ASMase_C"/>
    <property type="match status" value="1"/>
</dbReference>
<dbReference type="PANTHER" id="PTHR10340">
    <property type="entry name" value="SPHINGOMYELIN PHOSPHODIESTERASE"/>
    <property type="match status" value="1"/>
</dbReference>
<reference evidence="8 9" key="1">
    <citation type="journal article" date="2019" name="Gigascience">
        <title>Whole-genome sequence of the oriental lung fluke Paragonimus westermani.</title>
        <authorList>
            <person name="Oey H."/>
            <person name="Zakrzewski M."/>
            <person name="Narain K."/>
            <person name="Devi K.R."/>
            <person name="Agatsuma T."/>
            <person name="Nawaratna S."/>
            <person name="Gobert G.N."/>
            <person name="Jones M.K."/>
            <person name="Ragan M.A."/>
            <person name="McManus D.P."/>
            <person name="Krause L."/>
        </authorList>
    </citation>
    <scope>NUCLEOTIDE SEQUENCE [LARGE SCALE GENOMIC DNA]</scope>
    <source>
        <strain evidence="8 9">IND2009</strain>
    </source>
</reference>
<evidence type="ECO:0000259" key="6">
    <source>
        <dbReference type="Pfam" id="PF00149"/>
    </source>
</evidence>
<evidence type="ECO:0000256" key="2">
    <source>
        <dbReference type="ARBA" id="ARBA00008234"/>
    </source>
</evidence>
<comment type="similarity">
    <text evidence="2">Belongs to the acid sphingomyelinase family.</text>
</comment>
<dbReference type="Proteomes" id="UP000324629">
    <property type="component" value="Unassembled WGS sequence"/>
</dbReference>
<organism evidence="8 9">
    <name type="scientific">Paragonimus westermani</name>
    <dbReference type="NCBI Taxonomy" id="34504"/>
    <lineage>
        <taxon>Eukaryota</taxon>
        <taxon>Metazoa</taxon>
        <taxon>Spiralia</taxon>
        <taxon>Lophotrochozoa</taxon>
        <taxon>Platyhelminthes</taxon>
        <taxon>Trematoda</taxon>
        <taxon>Digenea</taxon>
        <taxon>Plagiorchiida</taxon>
        <taxon>Troglotremata</taxon>
        <taxon>Troglotrematidae</taxon>
        <taxon>Paragonimus</taxon>
    </lineage>
</organism>
<dbReference type="Pfam" id="PF00149">
    <property type="entry name" value="Metallophos"/>
    <property type="match status" value="1"/>
</dbReference>
<comment type="caution">
    <text evidence="8">The sequence shown here is derived from an EMBL/GenBank/DDBJ whole genome shotgun (WGS) entry which is preliminary data.</text>
</comment>
<keyword evidence="3" id="KW-0964">Secreted</keyword>
<dbReference type="SUPFAM" id="SSF56300">
    <property type="entry name" value="Metallo-dependent phosphatases"/>
    <property type="match status" value="1"/>
</dbReference>
<dbReference type="AlphaFoldDB" id="A0A5J4NSB3"/>
<dbReference type="InterPro" id="IPR029052">
    <property type="entry name" value="Metallo-depent_PP-like"/>
</dbReference>
<dbReference type="PANTHER" id="PTHR10340:SF57">
    <property type="entry name" value="METALLOPHOS DOMAIN-CONTAINING PROTEIN"/>
    <property type="match status" value="1"/>
</dbReference>
<dbReference type="GO" id="GO:0008081">
    <property type="term" value="F:phosphoric diester hydrolase activity"/>
    <property type="evidence" value="ECO:0007669"/>
    <property type="project" value="TreeGrafter"/>
</dbReference>
<evidence type="ECO:0000256" key="4">
    <source>
        <dbReference type="ARBA" id="ARBA00022801"/>
    </source>
</evidence>
<evidence type="ECO:0000256" key="5">
    <source>
        <dbReference type="ARBA" id="ARBA00023180"/>
    </source>
</evidence>
<keyword evidence="9" id="KW-1185">Reference proteome</keyword>
<keyword evidence="5" id="KW-0325">Glycoprotein</keyword>
<protein>
    <submittedName>
        <fullName evidence="8">Sphingomyelin phosphodiesterase acid-like 3</fullName>
    </submittedName>
</protein>
<dbReference type="InterPro" id="IPR004843">
    <property type="entry name" value="Calcineurin-like_PHP"/>
</dbReference>
<evidence type="ECO:0000259" key="7">
    <source>
        <dbReference type="Pfam" id="PF19272"/>
    </source>
</evidence>
<dbReference type="EMBL" id="QNGE01001121">
    <property type="protein sequence ID" value="KAA3678384.1"/>
    <property type="molecule type" value="Genomic_DNA"/>
</dbReference>
<gene>
    <name evidence="8" type="ORF">DEA37_0003707</name>
</gene>
<evidence type="ECO:0000313" key="9">
    <source>
        <dbReference type="Proteomes" id="UP000324629"/>
    </source>
</evidence>
<keyword evidence="4" id="KW-0378">Hydrolase</keyword>
<comment type="subcellular location">
    <subcellularLocation>
        <location evidence="1">Secreted</location>
    </subcellularLocation>
</comment>
<name>A0A5J4NSB3_9TREM</name>
<evidence type="ECO:0000256" key="3">
    <source>
        <dbReference type="ARBA" id="ARBA00022525"/>
    </source>
</evidence>
<proteinExistence type="inferred from homology"/>
<evidence type="ECO:0000313" key="8">
    <source>
        <dbReference type="EMBL" id="KAA3678384.1"/>
    </source>
</evidence>
<evidence type="ECO:0000256" key="1">
    <source>
        <dbReference type="ARBA" id="ARBA00004613"/>
    </source>
</evidence>
<dbReference type="GO" id="GO:0005615">
    <property type="term" value="C:extracellular space"/>
    <property type="evidence" value="ECO:0007669"/>
    <property type="project" value="TreeGrafter"/>
</dbReference>
<feature type="domain" description="Sphingomyelin phosphodiesterase C-terminal" evidence="7">
    <location>
        <begin position="317"/>
        <end position="461"/>
    </location>
</feature>
<dbReference type="InterPro" id="IPR045473">
    <property type="entry name" value="ASM_C"/>
</dbReference>